<feature type="transmembrane region" description="Helical" evidence="1">
    <location>
        <begin position="70"/>
        <end position="92"/>
    </location>
</feature>
<feature type="transmembrane region" description="Helical" evidence="1">
    <location>
        <begin position="40"/>
        <end position="63"/>
    </location>
</feature>
<evidence type="ECO:0000313" key="2">
    <source>
        <dbReference type="EMBL" id="QDT42188.1"/>
    </source>
</evidence>
<keyword evidence="3" id="KW-1185">Reference proteome</keyword>
<dbReference type="OrthoDB" id="290143at2"/>
<name>A0A517RE82_9PLAN</name>
<protein>
    <submittedName>
        <fullName evidence="2">Uncharacterized protein</fullName>
    </submittedName>
</protein>
<proteinExistence type="predicted"/>
<reference evidence="2 3" key="1">
    <citation type="submission" date="2019-02" db="EMBL/GenBank/DDBJ databases">
        <title>Deep-cultivation of Planctomycetes and their phenomic and genomic characterization uncovers novel biology.</title>
        <authorList>
            <person name="Wiegand S."/>
            <person name="Jogler M."/>
            <person name="Boedeker C."/>
            <person name="Pinto D."/>
            <person name="Vollmers J."/>
            <person name="Rivas-Marin E."/>
            <person name="Kohn T."/>
            <person name="Peeters S.H."/>
            <person name="Heuer A."/>
            <person name="Rast P."/>
            <person name="Oberbeckmann S."/>
            <person name="Bunk B."/>
            <person name="Jeske O."/>
            <person name="Meyerdierks A."/>
            <person name="Storesund J.E."/>
            <person name="Kallscheuer N."/>
            <person name="Luecker S."/>
            <person name="Lage O.M."/>
            <person name="Pohl T."/>
            <person name="Merkel B.J."/>
            <person name="Hornburger P."/>
            <person name="Mueller R.-W."/>
            <person name="Bruemmer F."/>
            <person name="Labrenz M."/>
            <person name="Spormann A.M."/>
            <person name="Op den Camp H."/>
            <person name="Overmann J."/>
            <person name="Amann R."/>
            <person name="Jetten M.S.M."/>
            <person name="Mascher T."/>
            <person name="Medema M.H."/>
            <person name="Devos D.P."/>
            <person name="Kaster A.-K."/>
            <person name="Ovreas L."/>
            <person name="Rohde M."/>
            <person name="Galperin M.Y."/>
            <person name="Jogler C."/>
        </authorList>
    </citation>
    <scope>NUCLEOTIDE SEQUENCE [LARGE SCALE GENOMIC DNA]</scope>
    <source>
        <strain evidence="2 3">Pan241w</strain>
    </source>
</reference>
<dbReference type="EMBL" id="CP036269">
    <property type="protein sequence ID" value="QDT42188.1"/>
    <property type="molecule type" value="Genomic_DNA"/>
</dbReference>
<accession>A0A517RE82</accession>
<dbReference type="AlphaFoldDB" id="A0A517RE82"/>
<dbReference type="RefSeq" id="WP_145214992.1">
    <property type="nucleotide sequence ID" value="NZ_CP036269.1"/>
</dbReference>
<feature type="transmembrane region" description="Helical" evidence="1">
    <location>
        <begin position="7"/>
        <end position="28"/>
    </location>
</feature>
<keyword evidence="1" id="KW-1133">Transmembrane helix</keyword>
<sequence length="209" mass="23605">MNTKERVYLTLFTVSVIVYFPFAHWISTTPVGTELFLLGVIYYGFAGLAAVVAIPGSLVALCFQKTRRDALLVLVLSLVYLPLAFSGIAMGMHVRMARMTDFAERSQPLIDAINQYSDDHGGPPETLEQLVPDYLPAVPGTGMMAYSEYKYYAGAEARERYQENPWVLVVDTSWGMNFDQMLYFPKQNYPKQGYGGNLERLGEWAYNHE</sequence>
<gene>
    <name evidence="2" type="ORF">Pan241w_22690</name>
</gene>
<keyword evidence="1" id="KW-0812">Transmembrane</keyword>
<organism evidence="2 3">
    <name type="scientific">Gimesia alba</name>
    <dbReference type="NCBI Taxonomy" id="2527973"/>
    <lineage>
        <taxon>Bacteria</taxon>
        <taxon>Pseudomonadati</taxon>
        <taxon>Planctomycetota</taxon>
        <taxon>Planctomycetia</taxon>
        <taxon>Planctomycetales</taxon>
        <taxon>Planctomycetaceae</taxon>
        <taxon>Gimesia</taxon>
    </lineage>
</organism>
<dbReference type="Proteomes" id="UP000317171">
    <property type="component" value="Chromosome"/>
</dbReference>
<evidence type="ECO:0000313" key="3">
    <source>
        <dbReference type="Proteomes" id="UP000317171"/>
    </source>
</evidence>
<evidence type="ECO:0000256" key="1">
    <source>
        <dbReference type="SAM" id="Phobius"/>
    </source>
</evidence>
<dbReference type="KEGG" id="gaz:Pan241w_22690"/>
<keyword evidence="1" id="KW-0472">Membrane</keyword>